<dbReference type="InterPro" id="IPR052988">
    <property type="entry name" value="Oryzine_lactonohydrolase"/>
</dbReference>
<feature type="region of interest" description="Disordered" evidence="1">
    <location>
        <begin position="486"/>
        <end position="562"/>
    </location>
</feature>
<feature type="compositionally biased region" description="Basic and acidic residues" evidence="1">
    <location>
        <begin position="163"/>
        <end position="174"/>
    </location>
</feature>
<feature type="compositionally biased region" description="Polar residues" evidence="1">
    <location>
        <begin position="800"/>
        <end position="812"/>
    </location>
</feature>
<dbReference type="SUPFAM" id="SSF63829">
    <property type="entry name" value="Calcium-dependent phosphotriesterase"/>
    <property type="match status" value="1"/>
</dbReference>
<gene>
    <name evidence="2" type="ORF">SLS60_010482</name>
</gene>
<evidence type="ECO:0000313" key="3">
    <source>
        <dbReference type="Proteomes" id="UP001521785"/>
    </source>
</evidence>
<proteinExistence type="predicted"/>
<feature type="compositionally biased region" description="Polar residues" evidence="1">
    <location>
        <begin position="833"/>
        <end position="843"/>
    </location>
</feature>
<feature type="region of interest" description="Disordered" evidence="1">
    <location>
        <begin position="444"/>
        <end position="465"/>
    </location>
</feature>
<feature type="compositionally biased region" description="Basic and acidic residues" evidence="1">
    <location>
        <begin position="194"/>
        <end position="225"/>
    </location>
</feature>
<organism evidence="2 3">
    <name type="scientific">Paraconiothyrium brasiliense</name>
    <dbReference type="NCBI Taxonomy" id="300254"/>
    <lineage>
        <taxon>Eukaryota</taxon>
        <taxon>Fungi</taxon>
        <taxon>Dikarya</taxon>
        <taxon>Ascomycota</taxon>
        <taxon>Pezizomycotina</taxon>
        <taxon>Dothideomycetes</taxon>
        <taxon>Pleosporomycetidae</taxon>
        <taxon>Pleosporales</taxon>
        <taxon>Massarineae</taxon>
        <taxon>Didymosphaeriaceae</taxon>
        <taxon>Paraconiothyrium</taxon>
    </lineage>
</organism>
<comment type="caution">
    <text evidence="2">The sequence shown here is derived from an EMBL/GenBank/DDBJ whole genome shotgun (WGS) entry which is preliminary data.</text>
</comment>
<evidence type="ECO:0008006" key="4">
    <source>
        <dbReference type="Google" id="ProtNLM"/>
    </source>
</evidence>
<keyword evidence="3" id="KW-1185">Reference proteome</keyword>
<feature type="compositionally biased region" description="Polar residues" evidence="1">
    <location>
        <begin position="260"/>
        <end position="270"/>
    </location>
</feature>
<evidence type="ECO:0000313" key="2">
    <source>
        <dbReference type="EMBL" id="KAL1593750.1"/>
    </source>
</evidence>
<feature type="compositionally biased region" description="Polar residues" evidence="1">
    <location>
        <begin position="873"/>
        <end position="887"/>
    </location>
</feature>
<feature type="region of interest" description="Disordered" evidence="1">
    <location>
        <begin position="670"/>
        <end position="690"/>
    </location>
</feature>
<feature type="region of interest" description="Disordered" evidence="1">
    <location>
        <begin position="1"/>
        <end position="301"/>
    </location>
</feature>
<dbReference type="Gene3D" id="2.120.10.30">
    <property type="entry name" value="TolB, C-terminal domain"/>
    <property type="match status" value="1"/>
</dbReference>
<feature type="compositionally biased region" description="Low complexity" evidence="1">
    <location>
        <begin position="18"/>
        <end position="29"/>
    </location>
</feature>
<evidence type="ECO:0000256" key="1">
    <source>
        <dbReference type="SAM" id="MobiDB-lite"/>
    </source>
</evidence>
<dbReference type="InterPro" id="IPR011042">
    <property type="entry name" value="6-blade_b-propeller_TolB-like"/>
</dbReference>
<feature type="region of interest" description="Disordered" evidence="1">
    <location>
        <begin position="603"/>
        <end position="624"/>
    </location>
</feature>
<dbReference type="PANTHER" id="PTHR47064:SF2">
    <property type="entry name" value="SMP-30_GLUCONOLACTONASE_LRE-LIKE REGION DOMAIN-CONTAINING PROTEIN-RELATED"/>
    <property type="match status" value="1"/>
</dbReference>
<feature type="compositionally biased region" description="Acidic residues" evidence="1">
    <location>
        <begin position="273"/>
        <end position="286"/>
    </location>
</feature>
<feature type="region of interest" description="Disordered" evidence="1">
    <location>
        <begin position="704"/>
        <end position="891"/>
    </location>
</feature>
<feature type="compositionally biased region" description="Polar residues" evidence="1">
    <location>
        <begin position="179"/>
        <end position="191"/>
    </location>
</feature>
<dbReference type="PANTHER" id="PTHR47064">
    <property type="entry name" value="PUTATIVE (AFU_ORTHOLOGUE AFUA_1G08990)-RELATED"/>
    <property type="match status" value="1"/>
</dbReference>
<feature type="compositionally biased region" description="Polar residues" evidence="1">
    <location>
        <begin position="486"/>
        <end position="507"/>
    </location>
</feature>
<dbReference type="EMBL" id="JAKJXO020000018">
    <property type="protein sequence ID" value="KAL1593750.1"/>
    <property type="molecule type" value="Genomic_DNA"/>
</dbReference>
<protein>
    <recommendedName>
        <fullName evidence="4">SMP-30/Gluconolactonase/LRE-like region domain-containing protein</fullName>
    </recommendedName>
</protein>
<accession>A0ABR3QNM0</accession>
<feature type="compositionally biased region" description="Basic and acidic residues" evidence="1">
    <location>
        <begin position="250"/>
        <end position="259"/>
    </location>
</feature>
<reference evidence="2 3" key="1">
    <citation type="submission" date="2024-02" db="EMBL/GenBank/DDBJ databases">
        <title>De novo assembly and annotation of 12 fungi associated with fruit tree decline syndrome in Ontario, Canada.</title>
        <authorList>
            <person name="Sulman M."/>
            <person name="Ellouze W."/>
            <person name="Ilyukhin E."/>
        </authorList>
    </citation>
    <scope>NUCLEOTIDE SEQUENCE [LARGE SCALE GENOMIC DNA]</scope>
    <source>
        <strain evidence="2 3">M42-189</strain>
    </source>
</reference>
<feature type="compositionally biased region" description="Basic and acidic residues" evidence="1">
    <location>
        <begin position="730"/>
        <end position="740"/>
    </location>
</feature>
<sequence>MDHWGDPWADDADVDTHTTIATPAKAATEPTPPPNAAHTPEFKPAPIVVNGFLDDAGWGSNAWVTTPSPRKDVDEGESGGGGEAERKLSWGVQSAQDDKEAIEGGDENGGFSAWARAPGEEEDASVDASTIGMEHTTIWDAPSSHDDFTRRNSLQRESGNEWGRIEEVVDESKVVENGVSETSDSATTIQAEDTPARTESNDPMEVPREDDTSTRSSESHSDGSRNEAVSESPRTSVEEERAAGKTAVVIHKDMEDSSNPRDPTQQQESAVQEVEDDFGDFEDEVAQEAAETQLGVDSTRGLPESFSMNIKDDMASDVRDAPAESIATIPTGLAGNFTLDAGLLAELFPPAKDMPTVEEPPDDPVTSTSARKAWYRLTRKQTMREYNNGALDDNYVRVTWKTSHIRLEATKTVARWANEDRIAGRGPGARASFFWDTPHSPTDKRASFASLHSRKTSAASVSKPVRPVSQIVPPLSTDMPAAFDWSSPSATHATPDNISVRSTSSPITAKHSAITKLQRQSGRAASVDLSSRRKEPASHRRTSTATEIRHNGTLPVGNRSNITPIEAPPRPSFDPWAQTTISSPVALIPAPVSDQIDPWASLGALDTGPTPKSSSAAQVEDDDDWGEMVESPAVSTVQTPISTIAPTLIAEFSEPLTRDDTVSTTLSPLASAQSLPTQPLPPPTGPVHASPIVRLQGTVSPTSALFGPKALVPTDSEERIGPHLLKKRDRSREATPEKAKAISVQMPTMDEVLSQPPANKELVDGSIKAESPDTAMPASLPQADTGTPFSKEDNFPIADSNPSPTSASSADQPNWGDDADFSIFESALPPSIPTTAPQSLSESDSADPWSIFNSPVPSEPLTSFARPAPRSVTPPTQQPLTSATSLAQRRKAEEDDIVKSIVGGLPDLGYMLRRYPFVDSNLIDPDVNRTIGAAQSSPFISYDEEFDKILGSSPQVLQVANSSKPFAFEAGVWVPDLNQVWFTVFLDPPPGYLTILDLNTFKTYRPNLIGPGAPVLVNPNGGCYFDGLVYITSFGNATTSPTIVSIDPHTYETKEIINSFYGLPLNGPDDVTFAMSRTTSQPCMFYSDFYFAAEGLPGVWDAPQQLPNAVWKFSTAEKTLQMVVSPLDVQTPNGLAVDRENTLLFVSDGPDSAVFGQPYTAFSGSAGLYVFDLGGEDGCTPQNKRMLGIARQGFANGIKVDDYGRIWTFEYEGVVVRKPNGKVLGLFNVYAILGRDSPDVAPGANFALVKDDLYILGFNKIWKLKLGQVVKSWY</sequence>
<name>A0ABR3QNM0_9PLEO</name>
<dbReference type="Proteomes" id="UP001521785">
    <property type="component" value="Unassembled WGS sequence"/>
</dbReference>